<accession>A0A1W6MQC1</accession>
<dbReference type="Proteomes" id="UP000193978">
    <property type="component" value="Chromosome"/>
</dbReference>
<reference evidence="1 2" key="1">
    <citation type="submission" date="2017-02" db="EMBL/GenBank/DDBJ databases">
        <authorList>
            <person name="Peterson S.W."/>
        </authorList>
    </citation>
    <scope>NUCLEOTIDE SEQUENCE [LARGE SCALE GENOMIC DNA]</scope>
    <source>
        <strain evidence="1 2">S285</strain>
    </source>
</reference>
<proteinExistence type="predicted"/>
<evidence type="ECO:0000313" key="1">
    <source>
        <dbReference type="EMBL" id="ARN79793.1"/>
    </source>
</evidence>
<dbReference type="KEGG" id="mbry:B1812_00500"/>
<evidence type="ECO:0000313" key="2">
    <source>
        <dbReference type="Proteomes" id="UP000193978"/>
    </source>
</evidence>
<dbReference type="EMBL" id="CP019948">
    <property type="protein sequence ID" value="ARN79793.1"/>
    <property type="molecule type" value="Genomic_DNA"/>
</dbReference>
<organism evidence="1 2">
    <name type="scientific">Methylocystis bryophila</name>
    <dbReference type="NCBI Taxonomy" id="655015"/>
    <lineage>
        <taxon>Bacteria</taxon>
        <taxon>Pseudomonadati</taxon>
        <taxon>Pseudomonadota</taxon>
        <taxon>Alphaproteobacteria</taxon>
        <taxon>Hyphomicrobiales</taxon>
        <taxon>Methylocystaceae</taxon>
        <taxon>Methylocystis</taxon>
    </lineage>
</organism>
<protein>
    <submittedName>
        <fullName evidence="1">Uncharacterized protein</fullName>
    </submittedName>
</protein>
<dbReference type="RefSeq" id="WP_085769842.1">
    <property type="nucleotide sequence ID" value="NZ_AP027149.1"/>
</dbReference>
<dbReference type="STRING" id="655015.B1812_00500"/>
<keyword evidence="2" id="KW-1185">Reference proteome</keyword>
<name>A0A1W6MQC1_9HYPH</name>
<dbReference type="AlphaFoldDB" id="A0A1W6MQC1"/>
<sequence length="69" mass="7510">MNFFVKARDLGGAEHTILCDAPERALEIEKEKKATGCEVWVEDGAGQRLDDAALRDLAGRGERPSATSH</sequence>
<gene>
    <name evidence="1" type="ORF">B1812_00500</name>
</gene>